<dbReference type="Proteomes" id="UP000283509">
    <property type="component" value="Unassembled WGS sequence"/>
</dbReference>
<dbReference type="AlphaFoldDB" id="A0A3R7PID8"/>
<feature type="transmembrane region" description="Helical" evidence="6">
    <location>
        <begin position="343"/>
        <end position="367"/>
    </location>
</feature>
<dbReference type="Pfam" id="PF07690">
    <property type="entry name" value="MFS_1"/>
    <property type="match status" value="1"/>
</dbReference>
<sequence length="483" mass="53177">MATAALEETNPLLNKPSGNKSVYSSPSSPTHEVEEEPLDEDETQPSHQNRIRRFLSYVTVEPAMFLHSLSAAVEGVFETNMILDKTCLIQLNYSEEVCGDLDSGEYVQQQDVVQRITNKYSMYSQWIELGPPVLVLIFLGVWSDTRSRRLPLLLPMIGATLKAIGLMANAYFWSLQPYFILFSHVPYGLCGNVMAAYMAAYVIIGDLSGTQSRTSRLSIAGVMYLLSSPVGSSLGTALYQASGYTLVFGIEVVISALSAVYVVARFDDKPPGRAGEQERKKILSLETIKTPFRVVFRRRESGGRPQILGHIVCISLFMMSADDDFSFLFLYTRKKFDWNYFNFTVWSIFRTPISIIAACVVVPILSYRLGMRDTMLSFIASVSQLFYGVLMGTAPASWVFYLAVVVSGCKDSGISCSRGALSKLAAQHEMGAVFSVIGIGEALLPLAVSPVYTAVYNSTLEVFPGTVFLVLASVSVVIATIYV</sequence>
<feature type="transmembrane region" description="Helical" evidence="6">
    <location>
        <begin position="153"/>
        <end position="173"/>
    </location>
</feature>
<evidence type="ECO:0000256" key="3">
    <source>
        <dbReference type="ARBA" id="ARBA00022989"/>
    </source>
</evidence>
<dbReference type="EMBL" id="QCYY01002799">
    <property type="protein sequence ID" value="ROT67575.1"/>
    <property type="molecule type" value="Genomic_DNA"/>
</dbReference>
<dbReference type="GO" id="GO:0016020">
    <property type="term" value="C:membrane"/>
    <property type="evidence" value="ECO:0007669"/>
    <property type="project" value="UniProtKB-SubCell"/>
</dbReference>
<evidence type="ECO:0000256" key="5">
    <source>
        <dbReference type="SAM" id="MobiDB-lite"/>
    </source>
</evidence>
<gene>
    <name evidence="7" type="ORF">C7M84_014344</name>
</gene>
<dbReference type="InterPro" id="IPR011701">
    <property type="entry name" value="MFS"/>
</dbReference>
<dbReference type="PANTHER" id="PTHR23507">
    <property type="entry name" value="ZGC:174356"/>
    <property type="match status" value="1"/>
</dbReference>
<evidence type="ECO:0000256" key="6">
    <source>
        <dbReference type="SAM" id="Phobius"/>
    </source>
</evidence>
<reference evidence="7 8" key="2">
    <citation type="submission" date="2019-01" db="EMBL/GenBank/DDBJ databases">
        <title>The decoding of complex shrimp genome reveals the adaptation for benthos swimmer, frequently molting mechanism and breeding impact on genome.</title>
        <authorList>
            <person name="Sun Y."/>
            <person name="Gao Y."/>
            <person name="Yu Y."/>
        </authorList>
    </citation>
    <scope>NUCLEOTIDE SEQUENCE [LARGE SCALE GENOMIC DNA]</scope>
    <source>
        <tissue evidence="7">Muscle</tissue>
    </source>
</reference>
<dbReference type="PANTHER" id="PTHR23507:SF1">
    <property type="entry name" value="FI18259P1-RELATED"/>
    <property type="match status" value="1"/>
</dbReference>
<feature type="transmembrane region" description="Helical" evidence="6">
    <location>
        <begin position="433"/>
        <end position="456"/>
    </location>
</feature>
<proteinExistence type="predicted"/>
<evidence type="ECO:0000256" key="2">
    <source>
        <dbReference type="ARBA" id="ARBA00022692"/>
    </source>
</evidence>
<name>A0A3R7PID8_PENVA</name>
<organism evidence="7 8">
    <name type="scientific">Penaeus vannamei</name>
    <name type="common">Whiteleg shrimp</name>
    <name type="synonym">Litopenaeus vannamei</name>
    <dbReference type="NCBI Taxonomy" id="6689"/>
    <lineage>
        <taxon>Eukaryota</taxon>
        <taxon>Metazoa</taxon>
        <taxon>Ecdysozoa</taxon>
        <taxon>Arthropoda</taxon>
        <taxon>Crustacea</taxon>
        <taxon>Multicrustacea</taxon>
        <taxon>Malacostraca</taxon>
        <taxon>Eumalacostraca</taxon>
        <taxon>Eucarida</taxon>
        <taxon>Decapoda</taxon>
        <taxon>Dendrobranchiata</taxon>
        <taxon>Penaeoidea</taxon>
        <taxon>Penaeidae</taxon>
        <taxon>Penaeus</taxon>
    </lineage>
</organism>
<dbReference type="SUPFAM" id="SSF103473">
    <property type="entry name" value="MFS general substrate transporter"/>
    <property type="match status" value="1"/>
</dbReference>
<protein>
    <submittedName>
        <fullName evidence="7">Putative proton-coupled folate transporter-like</fullName>
    </submittedName>
</protein>
<feature type="transmembrane region" description="Helical" evidence="6">
    <location>
        <begin position="217"/>
        <end position="238"/>
    </location>
</feature>
<feature type="transmembrane region" description="Helical" evidence="6">
    <location>
        <begin position="462"/>
        <end position="482"/>
    </location>
</feature>
<dbReference type="InterPro" id="IPR036259">
    <property type="entry name" value="MFS_trans_sf"/>
</dbReference>
<keyword evidence="3 6" id="KW-1133">Transmembrane helix</keyword>
<dbReference type="OrthoDB" id="3026777at2759"/>
<dbReference type="Gene3D" id="1.20.1250.20">
    <property type="entry name" value="MFS general substrate transporter like domains"/>
    <property type="match status" value="1"/>
</dbReference>
<evidence type="ECO:0000256" key="1">
    <source>
        <dbReference type="ARBA" id="ARBA00004141"/>
    </source>
</evidence>
<dbReference type="GO" id="GO:0022857">
    <property type="term" value="F:transmembrane transporter activity"/>
    <property type="evidence" value="ECO:0007669"/>
    <property type="project" value="InterPro"/>
</dbReference>
<reference evidence="7 8" key="1">
    <citation type="submission" date="2018-04" db="EMBL/GenBank/DDBJ databases">
        <authorList>
            <person name="Zhang X."/>
            <person name="Yuan J."/>
            <person name="Li F."/>
            <person name="Xiang J."/>
        </authorList>
    </citation>
    <scope>NUCLEOTIDE SEQUENCE [LARGE SCALE GENOMIC DNA]</scope>
    <source>
        <tissue evidence="7">Muscle</tissue>
    </source>
</reference>
<feature type="transmembrane region" description="Helical" evidence="6">
    <location>
        <begin position="244"/>
        <end position="264"/>
    </location>
</feature>
<feature type="region of interest" description="Disordered" evidence="5">
    <location>
        <begin position="1"/>
        <end position="47"/>
    </location>
</feature>
<feature type="compositionally biased region" description="Acidic residues" evidence="5">
    <location>
        <begin position="33"/>
        <end position="43"/>
    </location>
</feature>
<keyword evidence="4 6" id="KW-0472">Membrane</keyword>
<evidence type="ECO:0000256" key="4">
    <source>
        <dbReference type="ARBA" id="ARBA00023136"/>
    </source>
</evidence>
<comment type="caution">
    <text evidence="7">The sequence shown here is derived from an EMBL/GenBank/DDBJ whole genome shotgun (WGS) entry which is preliminary data.</text>
</comment>
<evidence type="ECO:0000313" key="8">
    <source>
        <dbReference type="Proteomes" id="UP000283509"/>
    </source>
</evidence>
<accession>A0A3R7PID8</accession>
<keyword evidence="2 6" id="KW-0812">Transmembrane</keyword>
<comment type="subcellular location">
    <subcellularLocation>
        <location evidence="1">Membrane</location>
        <topology evidence="1">Multi-pass membrane protein</topology>
    </subcellularLocation>
</comment>
<feature type="transmembrane region" description="Helical" evidence="6">
    <location>
        <begin position="123"/>
        <end position="141"/>
    </location>
</feature>
<feature type="transmembrane region" description="Helical" evidence="6">
    <location>
        <begin position="185"/>
        <end position="205"/>
    </location>
</feature>
<feature type="compositionally biased region" description="Polar residues" evidence="5">
    <location>
        <begin position="16"/>
        <end position="30"/>
    </location>
</feature>
<keyword evidence="8" id="KW-1185">Reference proteome</keyword>
<evidence type="ECO:0000313" key="7">
    <source>
        <dbReference type="EMBL" id="ROT67575.1"/>
    </source>
</evidence>